<reference evidence="11" key="1">
    <citation type="submission" date="2020-09" db="EMBL/GenBank/DDBJ databases">
        <title>Genome-Enabled Discovery of Anthraquinone Biosynthesis in Senna tora.</title>
        <authorList>
            <person name="Kang S.-H."/>
            <person name="Pandey R.P."/>
            <person name="Lee C.-M."/>
            <person name="Sim J.-S."/>
            <person name="Jeong J.-T."/>
            <person name="Choi B.-S."/>
            <person name="Jung M."/>
            <person name="Ginzburg D."/>
            <person name="Zhao K."/>
            <person name="Won S.Y."/>
            <person name="Oh T.-J."/>
            <person name="Yu Y."/>
            <person name="Kim N.-H."/>
            <person name="Lee O.R."/>
            <person name="Lee T.-H."/>
            <person name="Bashyal P."/>
            <person name="Kim T.-S."/>
            <person name="Lee W.-H."/>
            <person name="Kawkins C."/>
            <person name="Kim C.-K."/>
            <person name="Kim J.S."/>
            <person name="Ahn B.O."/>
            <person name="Rhee S.Y."/>
            <person name="Sohng J.K."/>
        </authorList>
    </citation>
    <scope>NUCLEOTIDE SEQUENCE</scope>
    <source>
        <tissue evidence="11">Leaf</tissue>
    </source>
</reference>
<keyword evidence="5" id="KW-0965">Cell junction</keyword>
<evidence type="ECO:0000256" key="7">
    <source>
        <dbReference type="ARBA" id="ARBA00024184"/>
    </source>
</evidence>
<dbReference type="Gene3D" id="3.30.430.20">
    <property type="entry name" value="Gnk2 domain, C-X8-C-X2-C motif"/>
    <property type="match status" value="2"/>
</dbReference>
<keyword evidence="2" id="KW-0945">Host-virus interaction</keyword>
<sequence>MVPIDCKTCIETSLQQIGLVCPYSFGASLQLEGCSLRYEHVDFLGKVDVSVRYKRCRRPVSRHDHEFFWRRDRVVADLAGRPGGGGFRVSRSGFVEGYSECVGDLSTEDCSSCVVEAVRRLKGLCGSAAKGDVFLGKCYARYWASGYDEETPDSLKEDQVRKATAIIVGLLASLVILIAILSICQRAMGKK</sequence>
<dbReference type="Proteomes" id="UP000634136">
    <property type="component" value="Unassembled WGS sequence"/>
</dbReference>
<proteinExistence type="inferred from homology"/>
<evidence type="ECO:0000256" key="6">
    <source>
        <dbReference type="ARBA" id="ARBA00023157"/>
    </source>
</evidence>
<dbReference type="Pfam" id="PF01657">
    <property type="entry name" value="Stress-antifung"/>
    <property type="match status" value="1"/>
</dbReference>
<evidence type="ECO:0000256" key="4">
    <source>
        <dbReference type="ARBA" id="ARBA00022737"/>
    </source>
</evidence>
<evidence type="ECO:0000256" key="8">
    <source>
        <dbReference type="ARBA" id="ARBA00038393"/>
    </source>
</evidence>
<dbReference type="EMBL" id="JAAIUW010000001">
    <property type="protein sequence ID" value="KAF7844836.1"/>
    <property type="molecule type" value="Genomic_DNA"/>
</dbReference>
<protein>
    <submittedName>
        <fullName evidence="11">Cysteine-rich repeat secretory protein 15-like</fullName>
    </submittedName>
</protein>
<dbReference type="InterPro" id="IPR002902">
    <property type="entry name" value="GNK2"/>
</dbReference>
<dbReference type="GO" id="GO:0005886">
    <property type="term" value="C:plasma membrane"/>
    <property type="evidence" value="ECO:0007669"/>
    <property type="project" value="UniProtKB-SubCell"/>
</dbReference>
<keyword evidence="9" id="KW-0472">Membrane</keyword>
<keyword evidence="6" id="KW-1015">Disulfide bond</keyword>
<keyword evidence="12" id="KW-1185">Reference proteome</keyword>
<evidence type="ECO:0000256" key="1">
    <source>
        <dbReference type="ARBA" id="ARBA00004251"/>
    </source>
</evidence>
<feature type="transmembrane region" description="Helical" evidence="9">
    <location>
        <begin position="163"/>
        <end position="184"/>
    </location>
</feature>
<keyword evidence="9" id="KW-1133">Transmembrane helix</keyword>
<comment type="similarity">
    <text evidence="8">Belongs to the cysteine-rich repeat secretory protein family. Plasmodesmata-located proteins (PDLD) subfamily.</text>
</comment>
<keyword evidence="3" id="KW-0732">Signal</keyword>
<evidence type="ECO:0000313" key="11">
    <source>
        <dbReference type="EMBL" id="KAF7844836.1"/>
    </source>
</evidence>
<evidence type="ECO:0000256" key="2">
    <source>
        <dbReference type="ARBA" id="ARBA00022581"/>
    </source>
</evidence>
<evidence type="ECO:0000256" key="5">
    <source>
        <dbReference type="ARBA" id="ARBA00022949"/>
    </source>
</evidence>
<evidence type="ECO:0000256" key="3">
    <source>
        <dbReference type="ARBA" id="ARBA00022729"/>
    </source>
</evidence>
<comment type="caution">
    <text evidence="11">The sequence shown here is derived from an EMBL/GenBank/DDBJ whole genome shotgun (WGS) entry which is preliminary data.</text>
</comment>
<evidence type="ECO:0000313" key="12">
    <source>
        <dbReference type="Proteomes" id="UP000634136"/>
    </source>
</evidence>
<dbReference type="AlphaFoldDB" id="A0A834XJ81"/>
<comment type="subcellular location">
    <subcellularLocation>
        <location evidence="7">Cell junction</location>
        <location evidence="7">Plasmodesma</location>
    </subcellularLocation>
    <subcellularLocation>
        <location evidence="1">Cell membrane</location>
        <topology evidence="1">Single-pass type I membrane protein</topology>
    </subcellularLocation>
</comment>
<dbReference type="CDD" id="cd23509">
    <property type="entry name" value="Gnk2-like"/>
    <property type="match status" value="1"/>
</dbReference>
<dbReference type="PANTHER" id="PTHR32080">
    <property type="entry name" value="ANTIFUNGAL PROTEIN GINKBILOBIN-2-LIKE"/>
    <property type="match status" value="1"/>
</dbReference>
<name>A0A834XJ81_9FABA</name>
<keyword evidence="4" id="KW-0677">Repeat</keyword>
<dbReference type="GO" id="GO:0009506">
    <property type="term" value="C:plasmodesma"/>
    <property type="evidence" value="ECO:0007669"/>
    <property type="project" value="UniProtKB-SubCell"/>
</dbReference>
<dbReference type="InterPro" id="IPR051378">
    <property type="entry name" value="Cell2Cell_Antifungal"/>
</dbReference>
<dbReference type="PROSITE" id="PS51473">
    <property type="entry name" value="GNK2"/>
    <property type="match status" value="2"/>
</dbReference>
<evidence type="ECO:0000259" key="10">
    <source>
        <dbReference type="PROSITE" id="PS51473"/>
    </source>
</evidence>
<dbReference type="PANTHER" id="PTHR32080:SF2">
    <property type="entry name" value="PLASMODESMATA-LOCATED PROTEIN 8"/>
    <property type="match status" value="1"/>
</dbReference>
<gene>
    <name evidence="11" type="ORF">G2W53_001741</name>
</gene>
<organism evidence="11 12">
    <name type="scientific">Senna tora</name>
    <dbReference type="NCBI Taxonomy" id="362788"/>
    <lineage>
        <taxon>Eukaryota</taxon>
        <taxon>Viridiplantae</taxon>
        <taxon>Streptophyta</taxon>
        <taxon>Embryophyta</taxon>
        <taxon>Tracheophyta</taxon>
        <taxon>Spermatophyta</taxon>
        <taxon>Magnoliopsida</taxon>
        <taxon>eudicotyledons</taxon>
        <taxon>Gunneridae</taxon>
        <taxon>Pentapetalae</taxon>
        <taxon>rosids</taxon>
        <taxon>fabids</taxon>
        <taxon>Fabales</taxon>
        <taxon>Fabaceae</taxon>
        <taxon>Caesalpinioideae</taxon>
        <taxon>Cassia clade</taxon>
        <taxon>Senna</taxon>
    </lineage>
</organism>
<feature type="domain" description="Gnk2-homologous" evidence="10">
    <location>
        <begin position="49"/>
        <end position="147"/>
    </location>
</feature>
<evidence type="ECO:0000256" key="9">
    <source>
        <dbReference type="SAM" id="Phobius"/>
    </source>
</evidence>
<dbReference type="InterPro" id="IPR038408">
    <property type="entry name" value="GNK2_sf"/>
</dbReference>
<accession>A0A834XJ81</accession>
<feature type="domain" description="Gnk2-homologous" evidence="10">
    <location>
        <begin position="1"/>
        <end position="43"/>
    </location>
</feature>
<keyword evidence="9" id="KW-0812">Transmembrane</keyword>
<dbReference type="OrthoDB" id="1097929at2759"/>